<dbReference type="AlphaFoldDB" id="A0AAW1UMZ8"/>
<keyword evidence="7" id="KW-1015">Disulfide bond</keyword>
<dbReference type="InterPro" id="IPR025661">
    <property type="entry name" value="Pept_asp_AS"/>
</dbReference>
<dbReference type="SMART" id="SM00645">
    <property type="entry name" value="Pept_C1"/>
    <property type="match status" value="1"/>
</dbReference>
<dbReference type="Pfam" id="PF00112">
    <property type="entry name" value="Peptidase_C1"/>
    <property type="match status" value="1"/>
</dbReference>
<feature type="chain" id="PRO_5043497800" description="Peptidase C1A papain C-terminal domain-containing protein" evidence="8">
    <location>
        <begin position="18"/>
        <end position="332"/>
    </location>
</feature>
<evidence type="ECO:0000256" key="4">
    <source>
        <dbReference type="ARBA" id="ARBA00022801"/>
    </source>
</evidence>
<dbReference type="InterPro" id="IPR013128">
    <property type="entry name" value="Peptidase_C1A"/>
</dbReference>
<evidence type="ECO:0000256" key="1">
    <source>
        <dbReference type="ARBA" id="ARBA00008455"/>
    </source>
</evidence>
<dbReference type="Pfam" id="PF08127">
    <property type="entry name" value="Propeptide_C1"/>
    <property type="match status" value="1"/>
</dbReference>
<dbReference type="PROSITE" id="PS00639">
    <property type="entry name" value="THIOL_PROTEASE_HIS"/>
    <property type="match status" value="1"/>
</dbReference>
<evidence type="ECO:0000256" key="6">
    <source>
        <dbReference type="ARBA" id="ARBA00023145"/>
    </source>
</evidence>
<keyword evidence="5" id="KW-0788">Thiol protease</keyword>
<dbReference type="InterPro" id="IPR025660">
    <property type="entry name" value="Pept_his_AS"/>
</dbReference>
<evidence type="ECO:0000256" key="8">
    <source>
        <dbReference type="SAM" id="SignalP"/>
    </source>
</evidence>
<accession>A0AAW1UMZ8</accession>
<reference evidence="10 11" key="1">
    <citation type="submission" date="2023-03" db="EMBL/GenBank/DDBJ databases">
        <title>Genome insight into feeding habits of ladybird beetles.</title>
        <authorList>
            <person name="Li H.-S."/>
            <person name="Huang Y.-H."/>
            <person name="Pang H."/>
        </authorList>
    </citation>
    <scope>NUCLEOTIDE SEQUENCE [LARGE SCALE GENOMIC DNA]</scope>
    <source>
        <strain evidence="10">SYSU_2023b</strain>
        <tissue evidence="10">Whole body</tissue>
    </source>
</reference>
<keyword evidence="3 8" id="KW-0732">Signal</keyword>
<dbReference type="PROSITE" id="PS00139">
    <property type="entry name" value="THIOL_PROTEASE_CYS"/>
    <property type="match status" value="1"/>
</dbReference>
<comment type="similarity">
    <text evidence="1">Belongs to the peptidase C1 family.</text>
</comment>
<keyword evidence="6" id="KW-0865">Zymogen</keyword>
<comment type="caution">
    <text evidence="10">The sequence shown here is derived from an EMBL/GenBank/DDBJ whole genome shotgun (WGS) entry which is preliminary data.</text>
</comment>
<evidence type="ECO:0000256" key="2">
    <source>
        <dbReference type="ARBA" id="ARBA00022670"/>
    </source>
</evidence>
<gene>
    <name evidence="10" type="ORF">WA026_013127</name>
</gene>
<dbReference type="SUPFAM" id="SSF54001">
    <property type="entry name" value="Cysteine proteinases"/>
    <property type="match status" value="1"/>
</dbReference>
<sequence length="332" mass="36444">MVRQTIIFLFSVGIACAAVKENLLSDEFIHKLNKIDTTWKAGRNFAINTPPSYLKSLLGVEAGFETTLPVGNTLLVDDLPEEFDARQKWPECKSLNVVRDQSACGSCWAFAAVEAMSDRICIHSNATLQVSLSANDLLTCCGWFCGNGCNGGNPERAWTHWMNGGIVSGGGYGSNEGCQSYVFPECEHHVDGPKPGCGDTQPTPKCIKSCDEGSSLTYKNDLHYGKSSYSVRHNDENAIKSEIYTNGPVEAAFDVYEDFYTYKSGVYQYTTGAHKGGHAVKILGWGVENDVPYWLVANSWNEDWGDKGYFKILRGKNECGIEGRIVAGLPKL</sequence>
<feature type="signal peptide" evidence="8">
    <location>
        <begin position="1"/>
        <end position="17"/>
    </location>
</feature>
<dbReference type="EMBL" id="JARQZJ010000066">
    <property type="protein sequence ID" value="KAK9880799.1"/>
    <property type="molecule type" value="Genomic_DNA"/>
</dbReference>
<proteinExistence type="inferred from homology"/>
<dbReference type="GO" id="GO:0006508">
    <property type="term" value="P:proteolysis"/>
    <property type="evidence" value="ECO:0007669"/>
    <property type="project" value="UniProtKB-KW"/>
</dbReference>
<evidence type="ECO:0000313" key="10">
    <source>
        <dbReference type="EMBL" id="KAK9880799.1"/>
    </source>
</evidence>
<dbReference type="FunFam" id="3.90.70.10:FF:000031">
    <property type="entry name" value="Cathepsin B"/>
    <property type="match status" value="1"/>
</dbReference>
<dbReference type="CDD" id="cd02620">
    <property type="entry name" value="Peptidase_C1A_CathepsinB"/>
    <property type="match status" value="1"/>
</dbReference>
<dbReference type="InterPro" id="IPR000169">
    <property type="entry name" value="Pept_cys_AS"/>
</dbReference>
<keyword evidence="4" id="KW-0378">Hydrolase</keyword>
<keyword evidence="2" id="KW-0645">Protease</keyword>
<dbReference type="InterPro" id="IPR038765">
    <property type="entry name" value="Papain-like_cys_pep_sf"/>
</dbReference>
<dbReference type="InterPro" id="IPR000668">
    <property type="entry name" value="Peptidase_C1A_C"/>
</dbReference>
<dbReference type="Proteomes" id="UP001431783">
    <property type="component" value="Unassembled WGS sequence"/>
</dbReference>
<organism evidence="10 11">
    <name type="scientific">Henosepilachna vigintioctopunctata</name>
    <dbReference type="NCBI Taxonomy" id="420089"/>
    <lineage>
        <taxon>Eukaryota</taxon>
        <taxon>Metazoa</taxon>
        <taxon>Ecdysozoa</taxon>
        <taxon>Arthropoda</taxon>
        <taxon>Hexapoda</taxon>
        <taxon>Insecta</taxon>
        <taxon>Pterygota</taxon>
        <taxon>Neoptera</taxon>
        <taxon>Endopterygota</taxon>
        <taxon>Coleoptera</taxon>
        <taxon>Polyphaga</taxon>
        <taxon>Cucujiformia</taxon>
        <taxon>Coccinelloidea</taxon>
        <taxon>Coccinellidae</taxon>
        <taxon>Epilachninae</taxon>
        <taxon>Epilachnini</taxon>
        <taxon>Henosepilachna</taxon>
    </lineage>
</organism>
<dbReference type="PROSITE" id="PS51257">
    <property type="entry name" value="PROKAR_LIPOPROTEIN"/>
    <property type="match status" value="1"/>
</dbReference>
<evidence type="ECO:0000256" key="5">
    <source>
        <dbReference type="ARBA" id="ARBA00022807"/>
    </source>
</evidence>
<feature type="domain" description="Peptidase C1A papain C-terminal" evidence="9">
    <location>
        <begin position="79"/>
        <end position="329"/>
    </location>
</feature>
<protein>
    <recommendedName>
        <fullName evidence="9">Peptidase C1A papain C-terminal domain-containing protein</fullName>
    </recommendedName>
</protein>
<evidence type="ECO:0000313" key="11">
    <source>
        <dbReference type="Proteomes" id="UP001431783"/>
    </source>
</evidence>
<dbReference type="PROSITE" id="PS00640">
    <property type="entry name" value="THIOL_PROTEASE_ASN"/>
    <property type="match status" value="1"/>
</dbReference>
<name>A0AAW1UMZ8_9CUCU</name>
<dbReference type="Gene3D" id="3.90.70.10">
    <property type="entry name" value="Cysteine proteinases"/>
    <property type="match status" value="1"/>
</dbReference>
<dbReference type="GO" id="GO:0004197">
    <property type="term" value="F:cysteine-type endopeptidase activity"/>
    <property type="evidence" value="ECO:0007669"/>
    <property type="project" value="InterPro"/>
</dbReference>
<dbReference type="PANTHER" id="PTHR12411">
    <property type="entry name" value="CYSTEINE PROTEASE FAMILY C1-RELATED"/>
    <property type="match status" value="1"/>
</dbReference>
<dbReference type="PRINTS" id="PR00705">
    <property type="entry name" value="PAPAIN"/>
</dbReference>
<dbReference type="InterPro" id="IPR012599">
    <property type="entry name" value="Propeptide_C1A"/>
</dbReference>
<evidence type="ECO:0000259" key="9">
    <source>
        <dbReference type="SMART" id="SM00645"/>
    </source>
</evidence>
<keyword evidence="11" id="KW-1185">Reference proteome</keyword>
<evidence type="ECO:0000256" key="3">
    <source>
        <dbReference type="ARBA" id="ARBA00022729"/>
    </source>
</evidence>
<evidence type="ECO:0000256" key="7">
    <source>
        <dbReference type="ARBA" id="ARBA00023157"/>
    </source>
</evidence>